<keyword evidence="2" id="KW-1185">Reference proteome</keyword>
<gene>
    <name evidence="1" type="ORF">NLS_LOCUS7642</name>
</gene>
<proteinExistence type="predicted"/>
<dbReference type="Proteomes" id="UP000277928">
    <property type="component" value="Unassembled WGS sequence"/>
</dbReference>
<name>A0A3P6TE81_LITSI</name>
<evidence type="ECO:0000313" key="2">
    <source>
        <dbReference type="Proteomes" id="UP000277928"/>
    </source>
</evidence>
<protein>
    <submittedName>
        <fullName evidence="1">Uncharacterized protein</fullName>
    </submittedName>
</protein>
<accession>A0A3P6TE81</accession>
<organism evidence="1 2">
    <name type="scientific">Litomosoides sigmodontis</name>
    <name type="common">Filarial nematode worm</name>
    <dbReference type="NCBI Taxonomy" id="42156"/>
    <lineage>
        <taxon>Eukaryota</taxon>
        <taxon>Metazoa</taxon>
        <taxon>Ecdysozoa</taxon>
        <taxon>Nematoda</taxon>
        <taxon>Chromadorea</taxon>
        <taxon>Rhabditida</taxon>
        <taxon>Spirurina</taxon>
        <taxon>Spiruromorpha</taxon>
        <taxon>Filarioidea</taxon>
        <taxon>Onchocercidae</taxon>
        <taxon>Litomosoides</taxon>
    </lineage>
</organism>
<dbReference type="AlphaFoldDB" id="A0A3P6TE81"/>
<dbReference type="EMBL" id="UYRX01000820">
    <property type="protein sequence ID" value="VDK86476.1"/>
    <property type="molecule type" value="Genomic_DNA"/>
</dbReference>
<sequence>MLGILLLSKLALEAEKGSALLHVFPLQMSNSTAAKPTSGGSGIRSFFSKLRKPSDLQISPAQVSTVFWCQAFSVTACP</sequence>
<dbReference type="OrthoDB" id="10509262at2759"/>
<evidence type="ECO:0000313" key="1">
    <source>
        <dbReference type="EMBL" id="VDK86476.1"/>
    </source>
</evidence>
<reference evidence="1 2" key="1">
    <citation type="submission" date="2018-08" db="EMBL/GenBank/DDBJ databases">
        <authorList>
            <person name="Laetsch R D."/>
            <person name="Stevens L."/>
            <person name="Kumar S."/>
            <person name="Blaxter L. M."/>
        </authorList>
    </citation>
    <scope>NUCLEOTIDE SEQUENCE [LARGE SCALE GENOMIC DNA]</scope>
</reference>